<evidence type="ECO:0000256" key="4">
    <source>
        <dbReference type="ARBA" id="ARBA00023098"/>
    </source>
</evidence>
<proteinExistence type="inferred from homology"/>
<dbReference type="NCBIfam" id="NF003685">
    <property type="entry name" value="PRK05305.2-5"/>
    <property type="match status" value="1"/>
</dbReference>
<dbReference type="PROSITE" id="PS51257">
    <property type="entry name" value="PROKAR_LIPOPROTEIN"/>
    <property type="match status" value="1"/>
</dbReference>
<keyword evidence="3" id="KW-0210">Decarboxylase</keyword>
<dbReference type="EMBL" id="BARV01017008">
    <property type="protein sequence ID" value="GAI32210.1"/>
    <property type="molecule type" value="Genomic_DNA"/>
</dbReference>
<dbReference type="Pfam" id="PF02666">
    <property type="entry name" value="PS_Dcarbxylase"/>
    <property type="match status" value="1"/>
</dbReference>
<evidence type="ECO:0000256" key="5">
    <source>
        <dbReference type="ARBA" id="ARBA00023136"/>
    </source>
</evidence>
<dbReference type="HAMAP" id="MF_00664">
    <property type="entry name" value="PS_decarb_PSD_A"/>
    <property type="match status" value="1"/>
</dbReference>
<gene>
    <name evidence="12" type="ORF">S06H3_29062</name>
</gene>
<keyword evidence="5 11" id="KW-0472">Membrane</keyword>
<keyword evidence="6" id="KW-0865">Zymogen</keyword>
<evidence type="ECO:0000256" key="7">
    <source>
        <dbReference type="ARBA" id="ARBA00023209"/>
    </source>
</evidence>
<keyword evidence="4" id="KW-0443">Lipid metabolism</keyword>
<dbReference type="GO" id="GO:0004609">
    <property type="term" value="F:phosphatidylserine decarboxylase activity"/>
    <property type="evidence" value="ECO:0007669"/>
    <property type="project" value="InterPro"/>
</dbReference>
<reference evidence="12" key="1">
    <citation type="journal article" date="2014" name="Front. Microbiol.">
        <title>High frequency of phylogenetically diverse reductive dehalogenase-homologous genes in deep subseafloor sedimentary metagenomes.</title>
        <authorList>
            <person name="Kawai M."/>
            <person name="Futagami T."/>
            <person name="Toyoda A."/>
            <person name="Takaki Y."/>
            <person name="Nishi S."/>
            <person name="Hori S."/>
            <person name="Arai W."/>
            <person name="Tsubouchi T."/>
            <person name="Morono Y."/>
            <person name="Uchiyama I."/>
            <person name="Ito T."/>
            <person name="Fujiyama A."/>
            <person name="Inagaki F."/>
            <person name="Takami H."/>
        </authorList>
    </citation>
    <scope>NUCLEOTIDE SEQUENCE</scope>
    <source>
        <strain evidence="12">Expedition CK06-06</strain>
    </source>
</reference>
<dbReference type="PANTHER" id="PTHR35809">
    <property type="entry name" value="ARCHAETIDYLSERINE DECARBOXYLASE PROENZYME-RELATED"/>
    <property type="match status" value="1"/>
</dbReference>
<dbReference type="AlphaFoldDB" id="X1NZI5"/>
<evidence type="ECO:0008006" key="13">
    <source>
        <dbReference type="Google" id="ProtNLM"/>
    </source>
</evidence>
<dbReference type="PANTHER" id="PTHR35809:SF1">
    <property type="entry name" value="ARCHAETIDYLSERINE DECARBOXYLASE PROENZYME-RELATED"/>
    <property type="match status" value="1"/>
</dbReference>
<feature type="transmembrane region" description="Helical" evidence="11">
    <location>
        <begin position="7"/>
        <end position="28"/>
    </location>
</feature>
<evidence type="ECO:0000256" key="10">
    <source>
        <dbReference type="ARBA" id="ARBA00023317"/>
    </source>
</evidence>
<evidence type="ECO:0000256" key="11">
    <source>
        <dbReference type="SAM" id="Phobius"/>
    </source>
</evidence>
<sequence length="215" mass="24207">MKIDEDGIKIAGVFFILAIVSYGCYYLAESYTGLWFFYIFFIVFLFSFYFFRDPERKIPQDKNSIISAADGIVVDVSQIEAEGFEGGMALRIAVFMNVFNVHVNRSPFSGNVIKTIHRPGKKLSAFNKRAEYENEHGDIDIETSFGLIRVRQIAGLIARRVVTRVKTGDNLEKGSRIGLIRFGSRVDVFLPSTCKPFTEKGDRVRAGESVIAIHG</sequence>
<evidence type="ECO:0000256" key="3">
    <source>
        <dbReference type="ARBA" id="ARBA00022793"/>
    </source>
</evidence>
<evidence type="ECO:0000256" key="9">
    <source>
        <dbReference type="ARBA" id="ARBA00023264"/>
    </source>
</evidence>
<evidence type="ECO:0000256" key="1">
    <source>
        <dbReference type="ARBA" id="ARBA00022475"/>
    </source>
</evidence>
<keyword evidence="8" id="KW-0456">Lyase</keyword>
<comment type="caution">
    <text evidence="12">The sequence shown here is derived from an EMBL/GenBank/DDBJ whole genome shotgun (WGS) entry which is preliminary data.</text>
</comment>
<dbReference type="InterPro" id="IPR033175">
    <property type="entry name" value="PSD-A"/>
</dbReference>
<name>X1NZI5_9ZZZZ</name>
<keyword evidence="9" id="KW-1208">Phospholipid metabolism</keyword>
<protein>
    <recommendedName>
        <fullName evidence="13">Phosphatidylserine decarboxylase</fullName>
    </recommendedName>
</protein>
<dbReference type="InterPro" id="IPR003817">
    <property type="entry name" value="PS_Dcarbxylase"/>
</dbReference>
<evidence type="ECO:0000256" key="6">
    <source>
        <dbReference type="ARBA" id="ARBA00023145"/>
    </source>
</evidence>
<keyword evidence="11" id="KW-0812">Transmembrane</keyword>
<keyword evidence="10" id="KW-0670">Pyruvate</keyword>
<keyword evidence="2" id="KW-0444">Lipid biosynthesis</keyword>
<keyword evidence="7" id="KW-0594">Phospholipid biosynthesis</keyword>
<organism evidence="12">
    <name type="scientific">marine sediment metagenome</name>
    <dbReference type="NCBI Taxonomy" id="412755"/>
    <lineage>
        <taxon>unclassified sequences</taxon>
        <taxon>metagenomes</taxon>
        <taxon>ecological metagenomes</taxon>
    </lineage>
</organism>
<evidence type="ECO:0000256" key="2">
    <source>
        <dbReference type="ARBA" id="ARBA00022516"/>
    </source>
</evidence>
<keyword evidence="11" id="KW-1133">Transmembrane helix</keyword>
<dbReference type="GO" id="GO:0008654">
    <property type="term" value="P:phospholipid biosynthetic process"/>
    <property type="evidence" value="ECO:0007669"/>
    <property type="project" value="UniProtKB-KW"/>
</dbReference>
<accession>X1NZI5</accession>
<evidence type="ECO:0000256" key="8">
    <source>
        <dbReference type="ARBA" id="ARBA00023239"/>
    </source>
</evidence>
<keyword evidence="1" id="KW-1003">Cell membrane</keyword>
<evidence type="ECO:0000313" key="12">
    <source>
        <dbReference type="EMBL" id="GAI32210.1"/>
    </source>
</evidence>
<feature type="transmembrane region" description="Helical" evidence="11">
    <location>
        <begin position="34"/>
        <end position="51"/>
    </location>
</feature>